<keyword evidence="2" id="KW-0472">Membrane</keyword>
<sequence length="80" mass="9147">MIGQTGHWALKNKKALVFFFFTFAFYLLTSSFLSLRVRASVSPREAKATSSSSPHARRSTINDKSGKYTHQFVQPEHFCF</sequence>
<feature type="transmembrane region" description="Helical" evidence="2">
    <location>
        <begin position="15"/>
        <end position="35"/>
    </location>
</feature>
<dbReference type="AlphaFoldDB" id="A0A9Q5Z5L8"/>
<evidence type="ECO:0000313" key="3">
    <source>
        <dbReference type="EMBL" id="PHJ94705.1"/>
    </source>
</evidence>
<dbReference type="EMBL" id="LAHD01000158">
    <property type="protein sequence ID" value="PHJ94705.1"/>
    <property type="molecule type" value="Genomic_DNA"/>
</dbReference>
<comment type="caution">
    <text evidence="3">The sequence shown here is derived from an EMBL/GenBank/DDBJ whole genome shotgun (WGS) entry which is preliminary data.</text>
</comment>
<keyword evidence="2" id="KW-1133">Transmembrane helix</keyword>
<dbReference type="Proteomes" id="UP000222310">
    <property type="component" value="Unassembled WGS sequence"/>
</dbReference>
<keyword evidence="2" id="KW-0812">Transmembrane</keyword>
<evidence type="ECO:0000256" key="1">
    <source>
        <dbReference type="SAM" id="MobiDB-lite"/>
    </source>
</evidence>
<feature type="region of interest" description="Disordered" evidence="1">
    <location>
        <begin position="43"/>
        <end position="66"/>
    </location>
</feature>
<evidence type="ECO:0000256" key="2">
    <source>
        <dbReference type="SAM" id="Phobius"/>
    </source>
</evidence>
<gene>
    <name evidence="3" type="ORF">VF08_33265</name>
</gene>
<evidence type="ECO:0000313" key="4">
    <source>
        <dbReference type="Proteomes" id="UP000222310"/>
    </source>
</evidence>
<reference evidence="3 4" key="1">
    <citation type="submission" date="2015-02" db="EMBL/GenBank/DDBJ databases">
        <title>Nostoc linckia genome annotation.</title>
        <authorList>
            <person name="Zhou Z."/>
        </authorList>
    </citation>
    <scope>NUCLEOTIDE SEQUENCE [LARGE SCALE GENOMIC DNA]</scope>
    <source>
        <strain evidence="4">z8</strain>
    </source>
</reference>
<name>A0A9Q5Z5L8_NOSLI</name>
<protein>
    <submittedName>
        <fullName evidence="3">Uncharacterized protein</fullName>
    </submittedName>
</protein>
<accession>A0A9Q5Z5L8</accession>
<organism evidence="3 4">
    <name type="scientific">Nostoc linckia z8</name>
    <dbReference type="NCBI Taxonomy" id="1628746"/>
    <lineage>
        <taxon>Bacteria</taxon>
        <taxon>Bacillati</taxon>
        <taxon>Cyanobacteriota</taxon>
        <taxon>Cyanophyceae</taxon>
        <taxon>Nostocales</taxon>
        <taxon>Nostocaceae</taxon>
        <taxon>Nostoc</taxon>
    </lineage>
</organism>
<proteinExistence type="predicted"/>